<evidence type="ECO:0000313" key="5">
    <source>
        <dbReference type="EMBL" id="SVA20904.1"/>
    </source>
</evidence>
<dbReference type="GO" id="GO:0016887">
    <property type="term" value="F:ATP hydrolysis activity"/>
    <property type="evidence" value="ECO:0007669"/>
    <property type="project" value="InterPro"/>
</dbReference>
<sequence>MLLSLQNVSLKSYNRNIETTFLDSINIDVESGEAVGLIGETGSGKTMLAWTILDQLPISDCVISGRIFFKNKDMTYSRSELKGRDISMVFQNPMQSLNPIQTIGKQFSFILMRRFNIIKEEALSKVKQWLSRVYLDIGEDILKRYPHQLSGGQMQRIMIAIAMSVKPKLLIADEVTTALDANLRKEILDLINELRTEEKVSTLLISHDLLLIKKYCDKTAVMKAGRIVEFSETELLFKKPKDSYSQSLIRSLDFIKSNNFNKESEKQTLCSINNLFKSYISQGRKHNALININLDIYKNEILGIVGESGSGKSTLAKTLLQIIHQDKGEITLRIEDGSVISHHKPSKLLSAVFQDSLGSLNPRMTIFEILMEPMVVLGGLDLTSRTKKLNDCIDRVGLSTDLLNRYPHMLSGGQRQRVSIARALMQDPSLLILDEPTSSLDIKSQETILDLLQSLIKDTKLTILLISHDIRIVMETVDRLAVLYKGEIIEEEDPHTIYNTPKQPYTKSLIGAEYNNS</sequence>
<dbReference type="SUPFAM" id="SSF52540">
    <property type="entry name" value="P-loop containing nucleoside triphosphate hydrolases"/>
    <property type="match status" value="2"/>
</dbReference>
<dbReference type="AlphaFoldDB" id="A0A381TYK4"/>
<accession>A0A381TYK4</accession>
<feature type="domain" description="ABC transporter" evidence="4">
    <location>
        <begin position="270"/>
        <end position="510"/>
    </location>
</feature>
<dbReference type="CDD" id="cd03257">
    <property type="entry name" value="ABC_NikE_OppD_transporters"/>
    <property type="match status" value="2"/>
</dbReference>
<protein>
    <recommendedName>
        <fullName evidence="4">ABC transporter domain-containing protein</fullName>
    </recommendedName>
</protein>
<dbReference type="PANTHER" id="PTHR43776:SF8">
    <property type="entry name" value="ABC TRANSPORTER, ATP-BINDING PROTEIN"/>
    <property type="match status" value="1"/>
</dbReference>
<dbReference type="EMBL" id="UINC01005369">
    <property type="protein sequence ID" value="SVA20904.1"/>
    <property type="molecule type" value="Genomic_DNA"/>
</dbReference>
<dbReference type="PROSITE" id="PS50893">
    <property type="entry name" value="ABC_TRANSPORTER_2"/>
    <property type="match status" value="2"/>
</dbReference>
<reference evidence="5" key="1">
    <citation type="submission" date="2018-05" db="EMBL/GenBank/DDBJ databases">
        <authorList>
            <person name="Lanie J.A."/>
            <person name="Ng W.-L."/>
            <person name="Kazmierczak K.M."/>
            <person name="Andrzejewski T.M."/>
            <person name="Davidsen T.M."/>
            <person name="Wayne K.J."/>
            <person name="Tettelin H."/>
            <person name="Glass J.I."/>
            <person name="Rusch D."/>
            <person name="Podicherti R."/>
            <person name="Tsui H.-C.T."/>
            <person name="Winkler M.E."/>
        </authorList>
    </citation>
    <scope>NUCLEOTIDE SEQUENCE</scope>
</reference>
<organism evidence="5">
    <name type="scientific">marine metagenome</name>
    <dbReference type="NCBI Taxonomy" id="408172"/>
    <lineage>
        <taxon>unclassified sequences</taxon>
        <taxon>metagenomes</taxon>
        <taxon>ecological metagenomes</taxon>
    </lineage>
</organism>
<evidence type="ECO:0000256" key="1">
    <source>
        <dbReference type="ARBA" id="ARBA00022448"/>
    </source>
</evidence>
<name>A0A381TYK4_9ZZZZ</name>
<dbReference type="GO" id="GO:0055085">
    <property type="term" value="P:transmembrane transport"/>
    <property type="evidence" value="ECO:0007669"/>
    <property type="project" value="UniProtKB-ARBA"/>
</dbReference>
<dbReference type="GO" id="GO:0005524">
    <property type="term" value="F:ATP binding"/>
    <property type="evidence" value="ECO:0007669"/>
    <property type="project" value="UniProtKB-KW"/>
</dbReference>
<evidence type="ECO:0000256" key="2">
    <source>
        <dbReference type="ARBA" id="ARBA00022741"/>
    </source>
</evidence>
<keyword evidence="2" id="KW-0547">Nucleotide-binding</keyword>
<dbReference type="InterPro" id="IPR027417">
    <property type="entry name" value="P-loop_NTPase"/>
</dbReference>
<dbReference type="PROSITE" id="PS00211">
    <property type="entry name" value="ABC_TRANSPORTER_1"/>
    <property type="match status" value="2"/>
</dbReference>
<evidence type="ECO:0000259" key="4">
    <source>
        <dbReference type="PROSITE" id="PS50893"/>
    </source>
</evidence>
<feature type="domain" description="ABC transporter" evidence="4">
    <location>
        <begin position="3"/>
        <end position="249"/>
    </location>
</feature>
<dbReference type="PANTHER" id="PTHR43776">
    <property type="entry name" value="TRANSPORT ATP-BINDING PROTEIN"/>
    <property type="match status" value="1"/>
</dbReference>
<dbReference type="InterPro" id="IPR003439">
    <property type="entry name" value="ABC_transporter-like_ATP-bd"/>
</dbReference>
<keyword evidence="3" id="KW-0067">ATP-binding</keyword>
<keyword evidence="1" id="KW-0813">Transport</keyword>
<dbReference type="InterPro" id="IPR003593">
    <property type="entry name" value="AAA+_ATPase"/>
</dbReference>
<dbReference type="SMART" id="SM00382">
    <property type="entry name" value="AAA"/>
    <property type="match status" value="2"/>
</dbReference>
<dbReference type="InterPro" id="IPR050319">
    <property type="entry name" value="ABC_transp_ATP-bind"/>
</dbReference>
<dbReference type="InterPro" id="IPR017871">
    <property type="entry name" value="ABC_transporter-like_CS"/>
</dbReference>
<proteinExistence type="predicted"/>
<dbReference type="Pfam" id="PF00005">
    <property type="entry name" value="ABC_tran"/>
    <property type="match status" value="2"/>
</dbReference>
<gene>
    <name evidence="5" type="ORF">METZ01_LOCUS73758</name>
</gene>
<evidence type="ECO:0000256" key="3">
    <source>
        <dbReference type="ARBA" id="ARBA00022840"/>
    </source>
</evidence>
<dbReference type="Gene3D" id="3.40.50.300">
    <property type="entry name" value="P-loop containing nucleotide triphosphate hydrolases"/>
    <property type="match status" value="2"/>
</dbReference>